<feature type="transmembrane region" description="Helical" evidence="1">
    <location>
        <begin position="410"/>
        <end position="431"/>
    </location>
</feature>
<keyword evidence="1" id="KW-0472">Membrane</keyword>
<dbReference type="Proteomes" id="UP001289135">
    <property type="component" value="Unassembled WGS sequence"/>
</dbReference>
<feature type="transmembrane region" description="Helical" evidence="1">
    <location>
        <begin position="383"/>
        <end position="404"/>
    </location>
</feature>
<protein>
    <submittedName>
        <fullName evidence="2">Uncharacterized protein</fullName>
    </submittedName>
</protein>
<gene>
    <name evidence="2" type="ORF">Lyticum_00110</name>
</gene>
<reference evidence="2" key="1">
    <citation type="submission" date="2023-02" db="EMBL/GenBank/DDBJ databases">
        <title>Host association and intracellularity evolved multiple times independently in the Rickettsiales.</title>
        <authorList>
            <person name="Castelli M."/>
            <person name="Nardi T."/>
            <person name="Gammuto L."/>
            <person name="Bellinzona G."/>
            <person name="Sabaneyeva E."/>
            <person name="Potekhin A."/>
            <person name="Serra V."/>
            <person name="Petroni G."/>
            <person name="Sassera D."/>
        </authorList>
    </citation>
    <scope>NUCLEOTIDE SEQUENCE</scope>
    <source>
        <strain evidence="2">USBL-36I1</strain>
    </source>
</reference>
<evidence type="ECO:0000313" key="2">
    <source>
        <dbReference type="EMBL" id="MDZ5760954.1"/>
    </source>
</evidence>
<proteinExistence type="predicted"/>
<evidence type="ECO:0000256" key="1">
    <source>
        <dbReference type="SAM" id="Phobius"/>
    </source>
</evidence>
<keyword evidence="1" id="KW-1133">Transmembrane helix</keyword>
<feature type="transmembrane region" description="Helical" evidence="1">
    <location>
        <begin position="351"/>
        <end position="371"/>
    </location>
</feature>
<name>A0AAE5AHP1_9RICK</name>
<evidence type="ECO:0000313" key="3">
    <source>
        <dbReference type="Proteomes" id="UP001289135"/>
    </source>
</evidence>
<keyword evidence="1" id="KW-0812">Transmembrane</keyword>
<sequence length="433" mass="50636">MIPIWYKQLFKLFLLRFINICLLFVVIILSTQIGLSMEFALQHDISISLNYLLIIIYHIPNILFNFLPFISVLSATSVLLSSYKNTFILNSLGLTKSEIFIPFKRVAFIIFIIHESISLCVLPIFNKEIILTELTSVDRYLQDKISINEIFQIENNLVIFFSKNIKNKFLSKKILKDILILNRKNDTIIIADSILFSTKSESNPPKNTFKYYNTDNITTNLDKKSNIEKKLDQKNEIIVEFFNGKIISTLNNQINQITTFKKSNLTIKLPQVNQIYNKFTDNTHLTVKDLYNKSNFDNIIYNIQDFYNKSNFDNIIYNIQDFYNKSNFDTNSISNSKKLTNKYKLILLHRIIWPMYNIFLVNIMLSIIQIIKSNPRKSNIIKIFFATTVSFIIIIIYFSINALLKNNNNAFIISIIMQISILLITKILLIIKK</sequence>
<accession>A0AAE5AHP1</accession>
<comment type="caution">
    <text evidence="2">The sequence shown here is derived from an EMBL/GenBank/DDBJ whole genome shotgun (WGS) entry which is preliminary data.</text>
</comment>
<dbReference type="AlphaFoldDB" id="A0AAE5AHP1"/>
<keyword evidence="3" id="KW-1185">Reference proteome</keyword>
<dbReference type="EMBL" id="JARGYU010000001">
    <property type="protein sequence ID" value="MDZ5760954.1"/>
    <property type="molecule type" value="Genomic_DNA"/>
</dbReference>
<organism evidence="2 3">
    <name type="scientific">Lyticum sinuosum</name>
    <dbReference type="NCBI Taxonomy" id="1332059"/>
    <lineage>
        <taxon>Bacteria</taxon>
        <taxon>Pseudomonadati</taxon>
        <taxon>Pseudomonadota</taxon>
        <taxon>Alphaproteobacteria</taxon>
        <taxon>Rickettsiales</taxon>
        <taxon>Lyticum</taxon>
    </lineage>
</organism>
<feature type="transmembrane region" description="Helical" evidence="1">
    <location>
        <begin position="12"/>
        <end position="35"/>
    </location>
</feature>
<feature type="transmembrane region" description="Helical" evidence="1">
    <location>
        <begin position="55"/>
        <end position="80"/>
    </location>
</feature>